<dbReference type="OrthoDB" id="9993594at2759"/>
<name>A0A183SQP0_SCHSO</name>
<dbReference type="AlphaFoldDB" id="A0A183SQP0"/>
<feature type="signal peptide" evidence="6">
    <location>
        <begin position="1"/>
        <end position="41"/>
    </location>
</feature>
<sequence length="823" mass="86535">MALHRVSWCKLRLRALTRARTPWPPLLLLMLSALCHILCQAVVVANAKLPDSLDETVLPPPPPPPETLAAAWPNAEDPLTPTAPATASLVMATALRLVPAVTDFNSFLALLFLAIFIAALIFLLVFHVTLNWRPFQKYGRTGSGKGNNALTTTGESSDCQLTPATPTASSPLPSDRTSHLHPYPHPSLPVNATTSSCLPCVCFRPLCCCCTSCDFFCCLAPPIQPVTTASAAKTACSHFSPTLSRDIKAADSVSTFFQQDHTTPTNGSDPQISPPVPATPPHCDNGFTGCEPALPTSHLPQPVPVGALSQRRMISVPSLSQLSQVGQPEHVQPLGFDGGQLAAALPLADISAGSFNGGVATSGFLHLRSAAVCVIPQQGGVASAPRTPLFSQSAVVGLHRLSTISASLSDVASASAAAQTAELSTDSKAVLGRSADEVGAPAADHRRPKPAMPFLPSSANSVAADSASFDALKRSFTTSGASRGPKRSLLESVYCVSGMANNVLAEGLNVVHVLPGDRCLPRTVDPAILTAVIKNYTRRGSHTSLTLVLSPTISSSHATLQPSMPNSYGVHGPTSFLAPRGHRTTRFSPMAAATTSPVSLHRPCGAAGDADTAAFSPEDSSSSSNLQSQPRQHQQLQQHPGNQGAAEGFITAAGTATDHKLLCQSSLPLTGQQLETKLREDVASLFSEFWSIPTNLTSRNQCGLAGVGQKNRYAGIIPNNETRVILPQTNNDELTTYINANYIHLSLRQRRGANVPPRCAPAHPMSEFCSAHALPGAGASVSNASHLGLNVHPPPLSPPWKSQPMLVDTVYALPDLRSGYHAL</sequence>
<dbReference type="SUPFAM" id="SSF52799">
    <property type="entry name" value="(Phosphotyrosine protein) phosphatases II"/>
    <property type="match status" value="1"/>
</dbReference>
<keyword evidence="5" id="KW-0472">Membrane</keyword>
<evidence type="ECO:0000313" key="8">
    <source>
        <dbReference type="EMBL" id="VDL92923.1"/>
    </source>
</evidence>
<feature type="region of interest" description="Disordered" evidence="4">
    <location>
        <begin position="143"/>
        <end position="180"/>
    </location>
</feature>
<dbReference type="PANTHER" id="PTHR46198:SF4">
    <property type="entry name" value="PROTEIN-TYROSINE-PHOSPHATASE"/>
    <property type="match status" value="1"/>
</dbReference>
<feature type="region of interest" description="Disordered" evidence="4">
    <location>
        <begin position="590"/>
        <end position="643"/>
    </location>
</feature>
<keyword evidence="3" id="KW-0904">Protein phosphatase</keyword>
<feature type="domain" description="Tyrosine-protein phosphatase" evidence="7">
    <location>
        <begin position="709"/>
        <end position="746"/>
    </location>
</feature>
<dbReference type="GO" id="GO:0019901">
    <property type="term" value="F:protein kinase binding"/>
    <property type="evidence" value="ECO:0007669"/>
    <property type="project" value="TreeGrafter"/>
</dbReference>
<dbReference type="WBParaSite" id="SSLN_0000674401-mRNA-1">
    <property type="protein sequence ID" value="SSLN_0000674401-mRNA-1"/>
    <property type="gene ID" value="SSLN_0000674401"/>
</dbReference>
<organism evidence="10">
    <name type="scientific">Schistocephalus solidus</name>
    <name type="common">Tapeworm</name>
    <dbReference type="NCBI Taxonomy" id="70667"/>
    <lineage>
        <taxon>Eukaryota</taxon>
        <taxon>Metazoa</taxon>
        <taxon>Spiralia</taxon>
        <taxon>Lophotrochozoa</taxon>
        <taxon>Platyhelminthes</taxon>
        <taxon>Cestoda</taxon>
        <taxon>Eucestoda</taxon>
        <taxon>Diphyllobothriidea</taxon>
        <taxon>Diphyllobothriidae</taxon>
        <taxon>Schistocephalus</taxon>
    </lineage>
</organism>
<reference evidence="8 9" key="2">
    <citation type="submission" date="2018-11" db="EMBL/GenBank/DDBJ databases">
        <authorList>
            <consortium name="Pathogen Informatics"/>
        </authorList>
    </citation>
    <scope>NUCLEOTIDE SEQUENCE [LARGE SCALE GENOMIC DNA]</scope>
    <source>
        <strain evidence="8 9">NST_G2</strain>
    </source>
</reference>
<keyword evidence="6" id="KW-0732">Signal</keyword>
<dbReference type="STRING" id="70667.A0A183SQP0"/>
<dbReference type="GO" id="GO:0005829">
    <property type="term" value="C:cytosol"/>
    <property type="evidence" value="ECO:0007669"/>
    <property type="project" value="TreeGrafter"/>
</dbReference>
<proteinExistence type="predicted"/>
<dbReference type="InterPro" id="IPR008356">
    <property type="entry name" value="Tyr_Pase_KIM-con"/>
</dbReference>
<feature type="chain" id="PRO_5043141253" description="protein-tyrosine-phosphatase" evidence="6">
    <location>
        <begin position="42"/>
        <end position="823"/>
    </location>
</feature>
<evidence type="ECO:0000256" key="6">
    <source>
        <dbReference type="SAM" id="SignalP"/>
    </source>
</evidence>
<feature type="region of interest" description="Disordered" evidence="4">
    <location>
        <begin position="437"/>
        <end position="457"/>
    </location>
</feature>
<dbReference type="GO" id="GO:0030054">
    <property type="term" value="C:cell junction"/>
    <property type="evidence" value="ECO:0007669"/>
    <property type="project" value="TreeGrafter"/>
</dbReference>
<evidence type="ECO:0000256" key="1">
    <source>
        <dbReference type="ARBA" id="ARBA00013064"/>
    </source>
</evidence>
<dbReference type="Gene3D" id="3.90.190.10">
    <property type="entry name" value="Protein tyrosine phosphatase superfamily"/>
    <property type="match status" value="1"/>
</dbReference>
<dbReference type="GO" id="GO:0005886">
    <property type="term" value="C:plasma membrane"/>
    <property type="evidence" value="ECO:0007669"/>
    <property type="project" value="TreeGrafter"/>
</dbReference>
<gene>
    <name evidence="8" type="ORF">SSLN_LOCUS6538</name>
</gene>
<reference evidence="10" key="1">
    <citation type="submission" date="2016-06" db="UniProtKB">
        <authorList>
            <consortium name="WormBaseParasite"/>
        </authorList>
    </citation>
    <scope>IDENTIFICATION</scope>
</reference>
<keyword evidence="5" id="KW-0812">Transmembrane</keyword>
<evidence type="ECO:0000313" key="10">
    <source>
        <dbReference type="WBParaSite" id="SSLN_0000674401-mRNA-1"/>
    </source>
</evidence>
<feature type="compositionally biased region" description="Low complexity" evidence="4">
    <location>
        <begin position="161"/>
        <end position="174"/>
    </location>
</feature>
<evidence type="ECO:0000259" key="7">
    <source>
        <dbReference type="Pfam" id="PF00102"/>
    </source>
</evidence>
<dbReference type="GO" id="GO:0004725">
    <property type="term" value="F:protein tyrosine phosphatase activity"/>
    <property type="evidence" value="ECO:0007669"/>
    <property type="project" value="UniProtKB-EC"/>
</dbReference>
<evidence type="ECO:0000313" key="9">
    <source>
        <dbReference type="Proteomes" id="UP000275846"/>
    </source>
</evidence>
<dbReference type="InterPro" id="IPR000242">
    <property type="entry name" value="PTP_cat"/>
</dbReference>
<dbReference type="EC" id="3.1.3.48" evidence="1"/>
<accession>A0A183SQP0</accession>
<dbReference type="InterPro" id="IPR029021">
    <property type="entry name" value="Prot-tyrosine_phosphatase-like"/>
</dbReference>
<keyword evidence="2" id="KW-0378">Hydrolase</keyword>
<feature type="compositionally biased region" description="Low complexity" evidence="4">
    <location>
        <begin position="620"/>
        <end position="643"/>
    </location>
</feature>
<dbReference type="PANTHER" id="PTHR46198">
    <property type="entry name" value="PROTEIN-TYROSINE-PHOSPHATASE"/>
    <property type="match status" value="1"/>
</dbReference>
<evidence type="ECO:0000256" key="5">
    <source>
        <dbReference type="SAM" id="Phobius"/>
    </source>
</evidence>
<evidence type="ECO:0000256" key="3">
    <source>
        <dbReference type="ARBA" id="ARBA00022912"/>
    </source>
</evidence>
<evidence type="ECO:0000256" key="4">
    <source>
        <dbReference type="SAM" id="MobiDB-lite"/>
    </source>
</evidence>
<evidence type="ECO:0000256" key="2">
    <source>
        <dbReference type="ARBA" id="ARBA00022801"/>
    </source>
</evidence>
<protein>
    <recommendedName>
        <fullName evidence="1">protein-tyrosine-phosphatase</fullName>
        <ecNumber evidence="1">3.1.3.48</ecNumber>
    </recommendedName>
</protein>
<dbReference type="Pfam" id="PF00102">
    <property type="entry name" value="Y_phosphatase"/>
    <property type="match status" value="1"/>
</dbReference>
<dbReference type="EMBL" id="UYSU01033732">
    <property type="protein sequence ID" value="VDL92923.1"/>
    <property type="molecule type" value="Genomic_DNA"/>
</dbReference>
<dbReference type="GO" id="GO:0007165">
    <property type="term" value="P:signal transduction"/>
    <property type="evidence" value="ECO:0007669"/>
    <property type="project" value="TreeGrafter"/>
</dbReference>
<feature type="compositionally biased region" description="Polar residues" evidence="4">
    <location>
        <begin position="146"/>
        <end position="160"/>
    </location>
</feature>
<keyword evidence="5" id="KW-1133">Transmembrane helix</keyword>
<feature type="transmembrane region" description="Helical" evidence="5">
    <location>
        <begin position="107"/>
        <end position="130"/>
    </location>
</feature>
<keyword evidence="9" id="KW-1185">Reference proteome</keyword>
<dbReference type="Proteomes" id="UP000275846">
    <property type="component" value="Unassembled WGS sequence"/>
</dbReference>